<dbReference type="Gene3D" id="3.90.1140.10">
    <property type="entry name" value="Cyclic phosphodiesterase"/>
    <property type="match status" value="1"/>
</dbReference>
<dbReference type="SUPFAM" id="SSF55144">
    <property type="entry name" value="LigT-like"/>
    <property type="match status" value="1"/>
</dbReference>
<keyword evidence="3" id="KW-0436">Ligase</keyword>
<dbReference type="Proteomes" id="UP000243413">
    <property type="component" value="Chromosome I"/>
</dbReference>
<dbReference type="PANTHER" id="PTHR35561">
    <property type="entry name" value="RNA 2',3'-CYCLIC PHOSPHODIESTERASE"/>
    <property type="match status" value="1"/>
</dbReference>
<accession>A0A1H1W1Z8</accession>
<dbReference type="HAMAP" id="MF_01940">
    <property type="entry name" value="RNA_CPDase"/>
    <property type="match status" value="1"/>
</dbReference>
<evidence type="ECO:0000313" key="4">
    <source>
        <dbReference type="Proteomes" id="UP000243413"/>
    </source>
</evidence>
<feature type="active site" description="Proton donor" evidence="2">
    <location>
        <position position="37"/>
    </location>
</feature>
<gene>
    <name evidence="3" type="ORF">SAMN05216271_3071</name>
</gene>
<evidence type="ECO:0000256" key="1">
    <source>
        <dbReference type="ARBA" id="ARBA00022801"/>
    </source>
</evidence>
<dbReference type="GO" id="GO:0016874">
    <property type="term" value="F:ligase activity"/>
    <property type="evidence" value="ECO:0007669"/>
    <property type="project" value="UniProtKB-KW"/>
</dbReference>
<dbReference type="AlphaFoldDB" id="A0A1H1W1Z8"/>
<dbReference type="EC" id="3.1.4.58" evidence="2"/>
<keyword evidence="1 2" id="KW-0378">Hydrolase</keyword>
<comment type="catalytic activity">
    <reaction evidence="2">
        <text>a 3'-end 2',3'-cyclophospho-ribonucleotide-RNA + H2O = a 3'-end 2'-phospho-ribonucleotide-RNA + H(+)</text>
        <dbReference type="Rhea" id="RHEA:11828"/>
        <dbReference type="Rhea" id="RHEA-COMP:10464"/>
        <dbReference type="Rhea" id="RHEA-COMP:17353"/>
        <dbReference type="ChEBI" id="CHEBI:15377"/>
        <dbReference type="ChEBI" id="CHEBI:15378"/>
        <dbReference type="ChEBI" id="CHEBI:83064"/>
        <dbReference type="ChEBI" id="CHEBI:173113"/>
        <dbReference type="EC" id="3.1.4.58"/>
    </reaction>
</comment>
<dbReference type="Pfam" id="PF13563">
    <property type="entry name" value="2_5_RNA_ligase2"/>
    <property type="match status" value="1"/>
</dbReference>
<comment type="function">
    <text evidence="2">Hydrolyzes RNA 2',3'-cyclic phosphodiester to an RNA 2'-phosphomonoester.</text>
</comment>
<dbReference type="GO" id="GO:0004113">
    <property type="term" value="F:2',3'-cyclic-nucleotide 3'-phosphodiesterase activity"/>
    <property type="evidence" value="ECO:0007669"/>
    <property type="project" value="InterPro"/>
</dbReference>
<name>A0A1H1W1Z8_9GAMM</name>
<comment type="similarity">
    <text evidence="2">Belongs to the 2H phosphoesterase superfamily. ThpR family.</text>
</comment>
<dbReference type="NCBIfam" id="TIGR02258">
    <property type="entry name" value="2_5_ligase"/>
    <property type="match status" value="1"/>
</dbReference>
<protein>
    <recommendedName>
        <fullName evidence="2">RNA 2',3'-cyclic phosphodiesterase</fullName>
        <shortName evidence="2">RNA 2',3'-CPDase</shortName>
        <ecNumber evidence="2">3.1.4.58</ecNumber>
    </recommendedName>
</protein>
<feature type="short sequence motif" description="HXTX 1" evidence="2">
    <location>
        <begin position="37"/>
        <end position="40"/>
    </location>
</feature>
<evidence type="ECO:0000256" key="2">
    <source>
        <dbReference type="HAMAP-Rule" id="MF_01940"/>
    </source>
</evidence>
<dbReference type="PANTHER" id="PTHR35561:SF1">
    <property type="entry name" value="RNA 2',3'-CYCLIC PHOSPHODIESTERASE"/>
    <property type="match status" value="1"/>
</dbReference>
<sequence length="195" mass="21103">MPRLFIGLELPAAQAQALVPLAEPGPGLRWQTPAQLHLTLRFLGELSAAQTNGVQQALAALRWDGFRLQINGVGYFGSPTRPSILWAGLADTAALQRLRDRLDARLATELAPDPQRFVPHVTLARCSSGAGSPAEFLARHRQLQLPAWAVTELCLFTSEASDNGSRYRVLARYPCVLPWGDTDCATADQTPGAGH</sequence>
<organism evidence="3 4">
    <name type="scientific">Halopseudomonas sabulinigri</name>
    <dbReference type="NCBI Taxonomy" id="472181"/>
    <lineage>
        <taxon>Bacteria</taxon>
        <taxon>Pseudomonadati</taxon>
        <taxon>Pseudomonadota</taxon>
        <taxon>Gammaproteobacteria</taxon>
        <taxon>Pseudomonadales</taxon>
        <taxon>Pseudomonadaceae</taxon>
        <taxon>Halopseudomonas</taxon>
    </lineage>
</organism>
<evidence type="ECO:0000313" key="3">
    <source>
        <dbReference type="EMBL" id="SDS91073.1"/>
    </source>
</evidence>
<dbReference type="GO" id="GO:0008664">
    <property type="term" value="F:RNA 2',3'-cyclic 3'-phosphodiesterase activity"/>
    <property type="evidence" value="ECO:0007669"/>
    <property type="project" value="UniProtKB-EC"/>
</dbReference>
<feature type="active site" description="Proton acceptor" evidence="2">
    <location>
        <position position="120"/>
    </location>
</feature>
<proteinExistence type="inferred from homology"/>
<dbReference type="InterPro" id="IPR004175">
    <property type="entry name" value="RNA_CPDase"/>
</dbReference>
<dbReference type="InterPro" id="IPR009097">
    <property type="entry name" value="Cyclic_Pdiesterase"/>
</dbReference>
<dbReference type="STRING" id="472181.SAMN05216271_3071"/>
<reference evidence="4" key="1">
    <citation type="submission" date="2016-10" db="EMBL/GenBank/DDBJ databases">
        <authorList>
            <person name="Varghese N."/>
            <person name="Submissions S."/>
        </authorList>
    </citation>
    <scope>NUCLEOTIDE SEQUENCE [LARGE SCALE GENOMIC DNA]</scope>
    <source>
        <strain evidence="4">JCM 14963</strain>
    </source>
</reference>
<feature type="short sequence motif" description="HXTX 2" evidence="2">
    <location>
        <begin position="120"/>
        <end position="123"/>
    </location>
</feature>
<dbReference type="EMBL" id="LT629763">
    <property type="protein sequence ID" value="SDS91073.1"/>
    <property type="molecule type" value="Genomic_DNA"/>
</dbReference>
<dbReference type="OrthoDB" id="7061261at2"/>
<dbReference type="RefSeq" id="WP_157719378.1">
    <property type="nucleotide sequence ID" value="NZ_LT629763.1"/>
</dbReference>